<dbReference type="AlphaFoldDB" id="A0A1D7TK21"/>
<organism evidence="2 3">
    <name type="scientific">Sulfurospirillum halorespirans DSM 13726</name>
    <dbReference type="NCBI Taxonomy" id="1193502"/>
    <lineage>
        <taxon>Bacteria</taxon>
        <taxon>Pseudomonadati</taxon>
        <taxon>Campylobacterota</taxon>
        <taxon>Epsilonproteobacteria</taxon>
        <taxon>Campylobacterales</taxon>
        <taxon>Sulfurospirillaceae</taxon>
        <taxon>Sulfurospirillum</taxon>
    </lineage>
</organism>
<feature type="domain" description="J" evidence="1">
    <location>
        <begin position="12"/>
        <end position="76"/>
    </location>
</feature>
<protein>
    <submittedName>
        <fullName evidence="2">Putative chaperone, DnaJ-like</fullName>
    </submittedName>
</protein>
<evidence type="ECO:0000313" key="2">
    <source>
        <dbReference type="EMBL" id="AOO65349.1"/>
    </source>
</evidence>
<dbReference type="SUPFAM" id="SSF46565">
    <property type="entry name" value="Chaperone J-domain"/>
    <property type="match status" value="1"/>
</dbReference>
<evidence type="ECO:0000259" key="1">
    <source>
        <dbReference type="PROSITE" id="PS50076"/>
    </source>
</evidence>
<dbReference type="PATRIC" id="fig|1193502.14.peg.1600"/>
<dbReference type="CDD" id="cd06257">
    <property type="entry name" value="DnaJ"/>
    <property type="match status" value="1"/>
</dbReference>
<sequence>MIQGLEYSDFEKALTTLGVVAKTDRKTLHKLYLSLSKEFHPDAQNGDTAKFQEINDAYQLIKAYMENYRFDFDEAEFKKQYPFSKSDWLSGR</sequence>
<dbReference type="InterPro" id="IPR001623">
    <property type="entry name" value="DnaJ_domain"/>
</dbReference>
<dbReference type="KEGG" id="shal:SHALO_1576"/>
<keyword evidence="3" id="KW-1185">Reference proteome</keyword>
<proteinExistence type="predicted"/>
<dbReference type="RefSeq" id="WP_069478060.1">
    <property type="nucleotide sequence ID" value="NZ_CP017111.1"/>
</dbReference>
<gene>
    <name evidence="2" type="ORF">SHALO_1576</name>
</gene>
<dbReference type="Proteomes" id="UP000094609">
    <property type="component" value="Chromosome"/>
</dbReference>
<evidence type="ECO:0000313" key="3">
    <source>
        <dbReference type="Proteomes" id="UP000094609"/>
    </source>
</evidence>
<name>A0A1D7TK21_9BACT</name>
<dbReference type="STRING" id="1193502.SHALO_1576"/>
<dbReference type="PROSITE" id="PS50076">
    <property type="entry name" value="DNAJ_2"/>
    <property type="match status" value="1"/>
</dbReference>
<dbReference type="Gene3D" id="1.10.287.110">
    <property type="entry name" value="DnaJ domain"/>
    <property type="match status" value="1"/>
</dbReference>
<reference evidence="3" key="1">
    <citation type="submission" date="2016-08" db="EMBL/GenBank/DDBJ databases">
        <title>Complete genome sequence of the organohalide-respiring Epsilonproteobacterium Sulfurospirillum halorespirans.</title>
        <authorList>
            <person name="Goris T."/>
            <person name="Zimmermann J."/>
            <person name="Schenz B."/>
            <person name="Lemos M."/>
            <person name="Hackermueller J."/>
            <person name="Diekert G."/>
        </authorList>
    </citation>
    <scope>NUCLEOTIDE SEQUENCE [LARGE SCALE GENOMIC DNA]</scope>
    <source>
        <strain>DSM 13726</strain>
        <strain evidence="3">PCE-M2</strain>
    </source>
</reference>
<dbReference type="Pfam" id="PF00226">
    <property type="entry name" value="DnaJ"/>
    <property type="match status" value="1"/>
</dbReference>
<dbReference type="SMART" id="SM00271">
    <property type="entry name" value="DnaJ"/>
    <property type="match status" value="1"/>
</dbReference>
<dbReference type="EMBL" id="CP017111">
    <property type="protein sequence ID" value="AOO65349.1"/>
    <property type="molecule type" value="Genomic_DNA"/>
</dbReference>
<dbReference type="InterPro" id="IPR036869">
    <property type="entry name" value="J_dom_sf"/>
</dbReference>
<accession>A0A1D7TK21</accession>